<dbReference type="Gene3D" id="3.40.50.1000">
    <property type="entry name" value="HAD superfamily/HAD-like"/>
    <property type="match status" value="1"/>
</dbReference>
<dbReference type="InterPro" id="IPR036412">
    <property type="entry name" value="HAD-like_sf"/>
</dbReference>
<evidence type="ECO:0000259" key="1">
    <source>
        <dbReference type="Pfam" id="PF09949"/>
    </source>
</evidence>
<dbReference type="GO" id="GO:0008195">
    <property type="term" value="F:phosphatidate phosphatase activity"/>
    <property type="evidence" value="ECO:0007669"/>
    <property type="project" value="InterPro"/>
</dbReference>
<dbReference type="SUPFAM" id="SSF56784">
    <property type="entry name" value="HAD-like"/>
    <property type="match status" value="1"/>
</dbReference>
<sequence length="362" mass="42139">MRRPKLVHFTGIESDEYIHIRASMTYSSQGRFEILDEINQNLKDIVPTKPIQSMGLLSSNEFRLKVVGLSSDDKEVTIRSFDSDSFGNFNFKIPQPEAMNVAKLRLYETKTHPGLDLLIGSFIPTTIQKPKKILITDFDKTLVDTRYSSMKELYLSLRNPIQYFPPVDHSIDIVKDLIKEDYQPFVVSASPHFYENAIRDWLYARQIFTGNIFLKDYRNIFSFFEGDLSTKDLRSQGFYKLNTIVNILLMTGIPSELVLIGDGFESDTLIYLTLAAVLVGRYDPWTLWNNIKREESFKLTNQQHFRFLSKFYQLKNMSDAQPKGKLKIYIRCKPHMLESLQNRVFNLDFANNLKHLVTYYVG</sequence>
<protein>
    <submittedName>
        <fullName evidence="2">Phosphatase domain-containing protein</fullName>
    </submittedName>
</protein>
<dbReference type="AlphaFoldDB" id="A0AAX4HIW2"/>
<feature type="domain" description="Phosphatidate phosphatase APP1 catalytic" evidence="1">
    <location>
        <begin position="134"/>
        <end position="276"/>
    </location>
</feature>
<dbReference type="InterPro" id="IPR023214">
    <property type="entry name" value="HAD_sf"/>
</dbReference>
<dbReference type="KEGG" id="psti:SOO65_10825"/>
<gene>
    <name evidence="2" type="ORF">SOO65_10825</name>
</gene>
<dbReference type="InterPro" id="IPR019236">
    <property type="entry name" value="APP1_cat"/>
</dbReference>
<name>A0AAX4HIW2_9BACT</name>
<accession>A0AAX4HIW2</accession>
<dbReference type="EMBL" id="CP139487">
    <property type="protein sequence ID" value="WPU63178.1"/>
    <property type="molecule type" value="Genomic_DNA"/>
</dbReference>
<dbReference type="Pfam" id="PF09949">
    <property type="entry name" value="APP1_cat"/>
    <property type="match status" value="1"/>
</dbReference>
<keyword evidence="3" id="KW-1185">Reference proteome</keyword>
<reference evidence="2 3" key="1">
    <citation type="submission" date="2023-11" db="EMBL/GenBank/DDBJ databases">
        <title>Peredibacter starrii A3.12.</title>
        <authorList>
            <person name="Mitchell R.J."/>
        </authorList>
    </citation>
    <scope>NUCLEOTIDE SEQUENCE [LARGE SCALE GENOMIC DNA]</scope>
    <source>
        <strain evidence="2 3">A3.12</strain>
    </source>
</reference>
<evidence type="ECO:0000313" key="3">
    <source>
        <dbReference type="Proteomes" id="UP001324634"/>
    </source>
</evidence>
<dbReference type="RefSeq" id="WP_321389417.1">
    <property type="nucleotide sequence ID" value="NZ_CP139487.1"/>
</dbReference>
<dbReference type="Proteomes" id="UP001324634">
    <property type="component" value="Chromosome"/>
</dbReference>
<proteinExistence type="predicted"/>
<evidence type="ECO:0000313" key="2">
    <source>
        <dbReference type="EMBL" id="WPU63178.1"/>
    </source>
</evidence>
<organism evidence="2 3">
    <name type="scientific">Peredibacter starrii</name>
    <dbReference type="NCBI Taxonomy" id="28202"/>
    <lineage>
        <taxon>Bacteria</taxon>
        <taxon>Pseudomonadati</taxon>
        <taxon>Bdellovibrionota</taxon>
        <taxon>Bacteriovoracia</taxon>
        <taxon>Bacteriovoracales</taxon>
        <taxon>Bacteriovoracaceae</taxon>
        <taxon>Peredibacter</taxon>
    </lineage>
</organism>